<dbReference type="EMBL" id="JARJLG010000046">
    <property type="protein sequence ID" value="KAJ7761210.1"/>
    <property type="molecule type" value="Genomic_DNA"/>
</dbReference>
<proteinExistence type="predicted"/>
<keyword evidence="1" id="KW-0812">Transmembrane</keyword>
<dbReference type="Proteomes" id="UP001215280">
    <property type="component" value="Unassembled WGS sequence"/>
</dbReference>
<gene>
    <name evidence="2" type="ORF">DFH07DRAFT_1007412</name>
    <name evidence="4" type="ORF">DFH07DRAFT_867753</name>
    <name evidence="3" type="ORF">DFH07DRAFT_869756</name>
</gene>
<dbReference type="EMBL" id="JARJLG010000106">
    <property type="protein sequence ID" value="KAJ7744765.1"/>
    <property type="molecule type" value="Genomic_DNA"/>
</dbReference>
<dbReference type="EMBL" id="JARJLG010000264">
    <property type="protein sequence ID" value="KAJ7721832.1"/>
    <property type="molecule type" value="Genomic_DNA"/>
</dbReference>
<keyword evidence="1" id="KW-0472">Membrane</keyword>
<dbReference type="InterPro" id="IPR012337">
    <property type="entry name" value="RNaseH-like_sf"/>
</dbReference>
<sequence>MITLDSASNNNTAMEELEELFIEELMDLLNGIPELTVIFSADESAAELKEYAEALQSDPVGKSRQIVAACRASGQRRADVKQIIVDGNRKFLWQPGGTLRVVQLLRDCETRWSSTYLMSDRLLELYPAVQCFLNHPQQTQIAHLLFTTPQYQLLHDIQTILAVPHAAQELLSAEKTPTLSAALPAFEILLESWIDLQTKLPMLSHYIGVGIVKIQEYAAKGRKTRAYALAMSIVILCGVTFIS</sequence>
<dbReference type="AlphaFoldDB" id="A0AAD7JBZ1"/>
<keyword evidence="5" id="KW-1185">Reference proteome</keyword>
<name>A0AAD7JBZ1_9AGAR</name>
<evidence type="ECO:0000313" key="3">
    <source>
        <dbReference type="EMBL" id="KAJ7744765.1"/>
    </source>
</evidence>
<evidence type="ECO:0000313" key="5">
    <source>
        <dbReference type="Proteomes" id="UP001215280"/>
    </source>
</evidence>
<evidence type="ECO:0000256" key="1">
    <source>
        <dbReference type="SAM" id="Phobius"/>
    </source>
</evidence>
<evidence type="ECO:0000313" key="2">
    <source>
        <dbReference type="EMBL" id="KAJ7721832.1"/>
    </source>
</evidence>
<protein>
    <submittedName>
        <fullName evidence="4">Uncharacterized protein</fullName>
    </submittedName>
</protein>
<reference evidence="4" key="1">
    <citation type="submission" date="2023-03" db="EMBL/GenBank/DDBJ databases">
        <title>Massive genome expansion in bonnet fungi (Mycena s.s.) driven by repeated elements and novel gene families across ecological guilds.</title>
        <authorList>
            <consortium name="Lawrence Berkeley National Laboratory"/>
            <person name="Harder C.B."/>
            <person name="Miyauchi S."/>
            <person name="Viragh M."/>
            <person name="Kuo A."/>
            <person name="Thoen E."/>
            <person name="Andreopoulos B."/>
            <person name="Lu D."/>
            <person name="Skrede I."/>
            <person name="Drula E."/>
            <person name="Henrissat B."/>
            <person name="Morin E."/>
            <person name="Kohler A."/>
            <person name="Barry K."/>
            <person name="LaButti K."/>
            <person name="Morin E."/>
            <person name="Salamov A."/>
            <person name="Lipzen A."/>
            <person name="Mereny Z."/>
            <person name="Hegedus B."/>
            <person name="Baldrian P."/>
            <person name="Stursova M."/>
            <person name="Weitz H."/>
            <person name="Taylor A."/>
            <person name="Grigoriev I.V."/>
            <person name="Nagy L.G."/>
            <person name="Martin F."/>
            <person name="Kauserud H."/>
        </authorList>
    </citation>
    <scope>NUCLEOTIDE SEQUENCE</scope>
    <source>
        <strain evidence="4">CBHHK188m</strain>
    </source>
</reference>
<evidence type="ECO:0000313" key="4">
    <source>
        <dbReference type="EMBL" id="KAJ7761210.1"/>
    </source>
</evidence>
<comment type="caution">
    <text evidence="4">The sequence shown here is derived from an EMBL/GenBank/DDBJ whole genome shotgun (WGS) entry which is preliminary data.</text>
</comment>
<accession>A0AAD7JBZ1</accession>
<organism evidence="4 5">
    <name type="scientific">Mycena maculata</name>
    <dbReference type="NCBI Taxonomy" id="230809"/>
    <lineage>
        <taxon>Eukaryota</taxon>
        <taxon>Fungi</taxon>
        <taxon>Dikarya</taxon>
        <taxon>Basidiomycota</taxon>
        <taxon>Agaricomycotina</taxon>
        <taxon>Agaricomycetes</taxon>
        <taxon>Agaricomycetidae</taxon>
        <taxon>Agaricales</taxon>
        <taxon>Marasmiineae</taxon>
        <taxon>Mycenaceae</taxon>
        <taxon>Mycena</taxon>
    </lineage>
</organism>
<keyword evidence="1" id="KW-1133">Transmembrane helix</keyword>
<feature type="transmembrane region" description="Helical" evidence="1">
    <location>
        <begin position="226"/>
        <end position="242"/>
    </location>
</feature>
<dbReference type="SUPFAM" id="SSF53098">
    <property type="entry name" value="Ribonuclease H-like"/>
    <property type="match status" value="1"/>
</dbReference>